<gene>
    <name evidence="2" type="ORF">LOTGIDRAFT_125676</name>
</gene>
<name>V4A5Z6_LOTGI</name>
<dbReference type="AlphaFoldDB" id="V4A5Z6"/>
<keyword evidence="3" id="KW-1185">Reference proteome</keyword>
<dbReference type="PANTHER" id="PTHR36981:SF1">
    <property type="entry name" value="P2X PURINORECEPTOR 7 INTRACELLULAR DOMAIN-CONTAINING PROTEIN"/>
    <property type="match status" value="1"/>
</dbReference>
<evidence type="ECO:0000259" key="1">
    <source>
        <dbReference type="Pfam" id="PF20478"/>
    </source>
</evidence>
<sequence>RLISADWCQCENCRVLPTVVECICCHEVDAAQHRMEDGYKCVTDNPYFGSICLEVEVLKVAAIARADFRQDILQELIPNEVLRHQAYRQFIYWIHQRLGKNHRRVIPACAVWKIRDAFPPESGQYTGFKCSA</sequence>
<dbReference type="GeneID" id="20232525"/>
<feature type="domain" description="P2X purinoreceptor 7 intracellular" evidence="1">
    <location>
        <begin position="5"/>
        <end position="129"/>
    </location>
</feature>
<dbReference type="OMA" id="CIESADW"/>
<dbReference type="OrthoDB" id="5798249at2759"/>
<dbReference type="Pfam" id="PF20478">
    <property type="entry name" value="P2RX7_C"/>
    <property type="match status" value="1"/>
</dbReference>
<accession>V4A5Z6</accession>
<dbReference type="EMBL" id="KB202656">
    <property type="protein sequence ID" value="ESO88706.1"/>
    <property type="molecule type" value="Genomic_DNA"/>
</dbReference>
<dbReference type="RefSeq" id="XP_009060754.1">
    <property type="nucleotide sequence ID" value="XM_009062506.1"/>
</dbReference>
<dbReference type="InterPro" id="IPR046815">
    <property type="entry name" value="P2RX7_C"/>
</dbReference>
<evidence type="ECO:0000313" key="3">
    <source>
        <dbReference type="Proteomes" id="UP000030746"/>
    </source>
</evidence>
<dbReference type="CTD" id="20232525"/>
<dbReference type="PANTHER" id="PTHR36981">
    <property type="entry name" value="ZGC:195170"/>
    <property type="match status" value="1"/>
</dbReference>
<proteinExistence type="predicted"/>
<organism evidence="2 3">
    <name type="scientific">Lottia gigantea</name>
    <name type="common">Giant owl limpet</name>
    <dbReference type="NCBI Taxonomy" id="225164"/>
    <lineage>
        <taxon>Eukaryota</taxon>
        <taxon>Metazoa</taxon>
        <taxon>Spiralia</taxon>
        <taxon>Lophotrochozoa</taxon>
        <taxon>Mollusca</taxon>
        <taxon>Gastropoda</taxon>
        <taxon>Patellogastropoda</taxon>
        <taxon>Lottioidea</taxon>
        <taxon>Lottiidae</taxon>
        <taxon>Lottia</taxon>
    </lineage>
</organism>
<dbReference type="KEGG" id="lgi:LOTGIDRAFT_125676"/>
<dbReference type="HOGENOM" id="CLU_100750_2_0_1"/>
<protein>
    <recommendedName>
        <fullName evidence="1">P2X purinoreceptor 7 intracellular domain-containing protein</fullName>
    </recommendedName>
</protein>
<evidence type="ECO:0000313" key="2">
    <source>
        <dbReference type="EMBL" id="ESO88706.1"/>
    </source>
</evidence>
<feature type="non-terminal residue" evidence="2">
    <location>
        <position position="1"/>
    </location>
</feature>
<dbReference type="Proteomes" id="UP000030746">
    <property type="component" value="Unassembled WGS sequence"/>
</dbReference>
<reference evidence="2 3" key="1">
    <citation type="journal article" date="2013" name="Nature">
        <title>Insights into bilaterian evolution from three spiralian genomes.</title>
        <authorList>
            <person name="Simakov O."/>
            <person name="Marletaz F."/>
            <person name="Cho S.J."/>
            <person name="Edsinger-Gonzales E."/>
            <person name="Havlak P."/>
            <person name="Hellsten U."/>
            <person name="Kuo D.H."/>
            <person name="Larsson T."/>
            <person name="Lv J."/>
            <person name="Arendt D."/>
            <person name="Savage R."/>
            <person name="Osoegawa K."/>
            <person name="de Jong P."/>
            <person name="Grimwood J."/>
            <person name="Chapman J.A."/>
            <person name="Shapiro H."/>
            <person name="Aerts A."/>
            <person name="Otillar R.P."/>
            <person name="Terry A.Y."/>
            <person name="Boore J.L."/>
            <person name="Grigoriev I.V."/>
            <person name="Lindberg D.R."/>
            <person name="Seaver E.C."/>
            <person name="Weisblat D.A."/>
            <person name="Putnam N.H."/>
            <person name="Rokhsar D.S."/>
        </authorList>
    </citation>
    <scope>NUCLEOTIDE SEQUENCE [LARGE SCALE GENOMIC DNA]</scope>
</reference>